<feature type="domain" description="UvrD-like helicase C-terminal" evidence="17">
    <location>
        <begin position="439"/>
        <end position="853"/>
    </location>
</feature>
<evidence type="ECO:0000259" key="16">
    <source>
        <dbReference type="PROSITE" id="PS51198"/>
    </source>
</evidence>
<dbReference type="Gene3D" id="3.40.50.300">
    <property type="entry name" value="P-loop containing nucleotide triphosphate hydrolases"/>
    <property type="match status" value="4"/>
</dbReference>
<evidence type="ECO:0000256" key="1">
    <source>
        <dbReference type="ARBA" id="ARBA00022722"/>
    </source>
</evidence>
<evidence type="ECO:0000256" key="7">
    <source>
        <dbReference type="ARBA" id="ARBA00022840"/>
    </source>
</evidence>
<reference evidence="18 19" key="2">
    <citation type="journal article" date="2010" name="J Osaka Dent Univ">
        <title>Isolation and identification of Rothia mucilaginosa from persistent apical periodontitis lesions.</title>
        <authorList>
            <person name="Yamane K."/>
            <person name="Yoshida M."/>
            <person name="Fujihira T."/>
            <person name="Baba T."/>
            <person name="Tsuji N."/>
            <person name="Hayashi H."/>
            <person name="Sugimori C."/>
            <person name="Yamanaka T."/>
            <person name="Mashimo C."/>
            <person name="Nambu T."/>
            <person name="Kawai H."/>
            <person name="Fukushima H."/>
        </authorList>
    </citation>
    <scope>NUCLEOTIDE SEQUENCE [LARGE SCALE GENOMIC DNA]</scope>
    <source>
        <strain evidence="18 19">DY-18</strain>
    </source>
</reference>
<evidence type="ECO:0000256" key="12">
    <source>
        <dbReference type="ARBA" id="ARBA00034808"/>
    </source>
</evidence>
<dbReference type="GO" id="GO:0033202">
    <property type="term" value="C:DNA helicase complex"/>
    <property type="evidence" value="ECO:0007669"/>
    <property type="project" value="TreeGrafter"/>
</dbReference>
<dbReference type="EC" id="5.6.2.4" evidence="12"/>
<dbReference type="PROSITE" id="PS51217">
    <property type="entry name" value="UVRD_HELICASE_CTER"/>
    <property type="match status" value="1"/>
</dbReference>
<dbReference type="Gene3D" id="3.90.320.10">
    <property type="match status" value="1"/>
</dbReference>
<keyword evidence="7 14" id="KW-0067">ATP-binding</keyword>
<keyword evidence="1" id="KW-0540">Nuclease</keyword>
<dbReference type="GO" id="GO:0004527">
    <property type="term" value="F:exonuclease activity"/>
    <property type="evidence" value="ECO:0007669"/>
    <property type="project" value="UniProtKB-KW"/>
</dbReference>
<dbReference type="STRING" id="680646.RMDY18_06410"/>
<dbReference type="GO" id="GO:0003677">
    <property type="term" value="F:DNA binding"/>
    <property type="evidence" value="ECO:0007669"/>
    <property type="project" value="UniProtKB-KW"/>
</dbReference>
<keyword evidence="19" id="KW-1185">Reference proteome</keyword>
<accession>D2NS47</accession>
<dbReference type="GO" id="GO:0005829">
    <property type="term" value="C:cytosol"/>
    <property type="evidence" value="ECO:0007669"/>
    <property type="project" value="TreeGrafter"/>
</dbReference>
<feature type="region of interest" description="Disordered" evidence="15">
    <location>
        <begin position="1401"/>
        <end position="1436"/>
    </location>
</feature>
<evidence type="ECO:0000256" key="2">
    <source>
        <dbReference type="ARBA" id="ARBA00022741"/>
    </source>
</evidence>
<dbReference type="RefSeq" id="WP_012903184.1">
    <property type="nucleotide sequence ID" value="NC_013715.1"/>
</dbReference>
<dbReference type="PANTHER" id="PTHR11070:SF55">
    <property type="entry name" value="DNA 3'-5' HELICASE"/>
    <property type="match status" value="1"/>
</dbReference>
<dbReference type="InterPro" id="IPR000212">
    <property type="entry name" value="DNA_helicase_UvrD/REP"/>
</dbReference>
<dbReference type="Pfam" id="PF12705">
    <property type="entry name" value="PDDEXK_1"/>
    <property type="match status" value="1"/>
</dbReference>
<evidence type="ECO:0000256" key="8">
    <source>
        <dbReference type="ARBA" id="ARBA00023125"/>
    </source>
</evidence>
<dbReference type="Pfam" id="PF00580">
    <property type="entry name" value="UvrD-helicase"/>
    <property type="match status" value="1"/>
</dbReference>
<evidence type="ECO:0000256" key="10">
    <source>
        <dbReference type="ARBA" id="ARBA00023235"/>
    </source>
</evidence>
<protein>
    <recommendedName>
        <fullName evidence="12">DNA 3'-5' helicase</fullName>
        <ecNumber evidence="12">5.6.2.4</ecNumber>
    </recommendedName>
</protein>
<keyword evidence="8" id="KW-0238">DNA-binding</keyword>
<dbReference type="InterPro" id="IPR014017">
    <property type="entry name" value="DNA_helicase_UvrD-like_C"/>
</dbReference>
<feature type="region of interest" description="Disordered" evidence="15">
    <location>
        <begin position="1267"/>
        <end position="1300"/>
    </location>
</feature>
<dbReference type="SUPFAM" id="SSF52540">
    <property type="entry name" value="P-loop containing nucleoside triphosphate hydrolases"/>
    <property type="match status" value="1"/>
</dbReference>
<organism evidence="18 19">
    <name type="scientific">Rothia mucilaginosa (strain DY-18)</name>
    <name type="common">Stomatococcus mucilaginosus</name>
    <dbReference type="NCBI Taxonomy" id="680646"/>
    <lineage>
        <taxon>Bacteria</taxon>
        <taxon>Bacillati</taxon>
        <taxon>Actinomycetota</taxon>
        <taxon>Actinomycetes</taxon>
        <taxon>Micrococcales</taxon>
        <taxon>Micrococcaceae</taxon>
        <taxon>Rothia</taxon>
    </lineage>
</organism>
<comment type="catalytic activity">
    <reaction evidence="13">
        <text>ATP + H2O = ADP + phosphate + H(+)</text>
        <dbReference type="Rhea" id="RHEA:13065"/>
        <dbReference type="ChEBI" id="CHEBI:15377"/>
        <dbReference type="ChEBI" id="CHEBI:15378"/>
        <dbReference type="ChEBI" id="CHEBI:30616"/>
        <dbReference type="ChEBI" id="CHEBI:43474"/>
        <dbReference type="ChEBI" id="CHEBI:456216"/>
        <dbReference type="EC" id="5.6.2.4"/>
    </reaction>
</comment>
<evidence type="ECO:0000256" key="9">
    <source>
        <dbReference type="ARBA" id="ARBA00023204"/>
    </source>
</evidence>
<dbReference type="InterPro" id="IPR011604">
    <property type="entry name" value="PDDEXK-like_dom_sf"/>
</dbReference>
<evidence type="ECO:0000256" key="4">
    <source>
        <dbReference type="ARBA" id="ARBA00022801"/>
    </source>
</evidence>
<dbReference type="InterPro" id="IPR014016">
    <property type="entry name" value="UvrD-like_ATP-bd"/>
</dbReference>
<keyword evidence="10" id="KW-0413">Isomerase</keyword>
<feature type="compositionally biased region" description="Low complexity" evidence="15">
    <location>
        <begin position="1408"/>
        <end position="1435"/>
    </location>
</feature>
<evidence type="ECO:0000313" key="19">
    <source>
        <dbReference type="Proteomes" id="UP000001883"/>
    </source>
</evidence>
<keyword evidence="6" id="KW-0269">Exonuclease</keyword>
<feature type="binding site" evidence="14">
    <location>
        <begin position="100"/>
        <end position="107"/>
    </location>
    <ligand>
        <name>ATP</name>
        <dbReference type="ChEBI" id="CHEBI:30616"/>
    </ligand>
</feature>
<dbReference type="InterPro" id="IPR027417">
    <property type="entry name" value="P-loop_NTPase"/>
</dbReference>
<dbReference type="GO" id="GO:0000725">
    <property type="term" value="P:recombinational repair"/>
    <property type="evidence" value="ECO:0007669"/>
    <property type="project" value="TreeGrafter"/>
</dbReference>
<dbReference type="HOGENOM" id="CLU_003630_1_1_11"/>
<sequence length="1594" mass="175596">MTDSGAYSADMQSATNPGAHPGSGTGMLTPAQWCEHNSWQLPNGVLFSAEAAANDPALKPADYRSALDIAEMLNGADGKKPTPEQVRMIEAGPAPTLVIAGAGSGKTATMVDRVIWLVDNGFVRPEEVLGVTFTRKAATELRSRMRAGLNTLRRSRRVAPSDEELREGIADPTVLTYHSYANNLVKEYGLRLGVEQDAQMLGDAQKWQLAAQIVQYWEGELPLDKDGVPVSAATMINQMLQLSDECAEHLVEPQQVIDFCTEQLAAYAAVPDPRRETKTERDIQKVQRLLRNRRVYARMAMSYARVKARMQVLDFGDLMRFAARIAEADPAIREGERARFKVVLLDEFQDTSHAQMSLFSSIYGADEAAGIPAHPVMAVGDPKQSIYGFRGASDGQMFSFYRHFPTKHVQPLFLSIAWRNDISVLNAANHVAEKLKEVPEWVRAADGDITAAQVPDLRPRCALVGEPGSPAFEQAAAGMVGRVDLTYHDSDREEAVAIAERIAAMRTQAVREYERAYAAHRSGDGSVRPHLKMPEIAVLARVHGQLDPIRVECERLGIPVQQVGLGGLLSQPEVVDLVSALRVLADPNRSDALARLLTGARWRLGAADMLALGDWAQSLVRERERALREQMALRMLAEAEDADDAAAINLQTEHLRAAQERLDETLKGAVEDSSGYASLIEAVENLPQDGADGEPLYGEQYRGRRFSRAALERLRAFAEQMRVLRAGLSEDLGTLLYEIERTMLLDIELAVRPGTDPLGSRANLDAFHEVAAAYGMSAPRINAMIYAGSDGVSAEEGDPGARRFLLSSGGVSYVMGFLAWLERADDEEKGLALGTVEPDPNAVQLMTMHAAKGLEWDHVLLPGLCGSATGGQTPNLWQMSANTALPWPLRGDREYLPSVLETAEEITAFEKAKDLEDYLADHKDDAAEHTGMEDRRLMYVAMTRARNLLAMSAYRWKSAAAQPQPVQPFWEELMEMLFKSLFGMGTPTVDAPSVRFEETMDTPWAAPQLVGMGLSYTMPNPADKRKKVHLNHVRRWVEQLAESKYRLTEPVTLVHGTVVDPSNLPPAPDEAALLEDLELYPVDADELTPEQAEARANARATYAEQVQGYAWALVEAMAPALAQDWQLAAPSVRARTVAENCTRLNLPVPEWIIEATEREKWRGAQPPQPGFSPTVAAALPIEVRGQFAQKNYEDRNPNLGAVLTAMWPFDPLERPVIWRWASDDALTQGTEAMLRRGQHEQLEREIEINSSSRREAVERAALAVELAVGEDDQQRSAEATAGEGSNHPAPAASATHGESAIPEPLRQQAVDWEREADLLLLMMGQTDPVLPEQLPGHLSASTFIRLSEDPQGTVHQLMRPVPQRPSRAATIGTAVHALIEEHFGVAPTADPLEAPEAEDTVGVDLPGSAASTSPAEPADSSDSADPSESANPADLQEQDEFTFEDDFEESESELDASVQRLWERFATSEWGSDEWKDRIWAVEYPVETHIEGVSLRGRIDAVFRTEDEDGERWVLVDWKSGSRPKMATMQSRRFQLGLYRIAFSRIMGVDPERISTVFVYLGGKGVAEVWDHQIRGGLPTEAQLAKVIREARKG</sequence>
<evidence type="ECO:0000313" key="18">
    <source>
        <dbReference type="EMBL" id="BAI64473.1"/>
    </source>
</evidence>
<feature type="compositionally biased region" description="Polar residues" evidence="15">
    <location>
        <begin position="1"/>
        <end position="16"/>
    </location>
</feature>
<keyword evidence="9" id="KW-0234">DNA repair</keyword>
<keyword evidence="4 14" id="KW-0378">Hydrolase</keyword>
<evidence type="ECO:0000256" key="11">
    <source>
        <dbReference type="ARBA" id="ARBA00034617"/>
    </source>
</evidence>
<evidence type="ECO:0000256" key="15">
    <source>
        <dbReference type="SAM" id="MobiDB-lite"/>
    </source>
</evidence>
<feature type="domain" description="UvrD-like helicase ATP-binding" evidence="16">
    <location>
        <begin position="79"/>
        <end position="421"/>
    </location>
</feature>
<dbReference type="GO" id="GO:0043138">
    <property type="term" value="F:3'-5' DNA helicase activity"/>
    <property type="evidence" value="ECO:0007669"/>
    <property type="project" value="UniProtKB-EC"/>
</dbReference>
<comment type="catalytic activity">
    <reaction evidence="11">
        <text>Couples ATP hydrolysis with the unwinding of duplex DNA by translocating in the 3'-5' direction.</text>
        <dbReference type="EC" id="5.6.2.4"/>
    </reaction>
</comment>
<dbReference type="eggNOG" id="COG0210">
    <property type="taxonomic scope" value="Bacteria"/>
</dbReference>
<proteinExistence type="predicted"/>
<evidence type="ECO:0000256" key="6">
    <source>
        <dbReference type="ARBA" id="ARBA00022839"/>
    </source>
</evidence>
<keyword evidence="5 14" id="KW-0347">Helicase</keyword>
<reference evidence="18 19" key="3">
    <citation type="journal article" date="2010" name="Sequencing">
        <title>Complete Genome Sequence of Rothia mucilaginosa DY-18: A Clinical Isolate with Dense Meshwork-Like Structures from a Persistent Apical Periodontitis Lesion.</title>
        <authorList>
            <person name="Yamane K."/>
            <person name="Nambu T."/>
            <person name="Yamanaka T."/>
            <person name="Mashimo C."/>
            <person name="Sugimori C."/>
            <person name="Leung K.-P."/>
            <person name="Fukushima H."/>
        </authorList>
    </citation>
    <scope>NUCLEOTIDE SEQUENCE [LARGE SCALE GENOMIC DNA]</scope>
    <source>
        <strain evidence="18 19">DY-18</strain>
    </source>
</reference>
<keyword evidence="3" id="KW-0227">DNA damage</keyword>
<dbReference type="InterPro" id="IPR011335">
    <property type="entry name" value="Restrct_endonuc-II-like"/>
</dbReference>
<dbReference type="eggNOG" id="COG2887">
    <property type="taxonomic scope" value="Bacteria"/>
</dbReference>
<dbReference type="KEGG" id="rmu:RMDY18_06410"/>
<evidence type="ECO:0000256" key="3">
    <source>
        <dbReference type="ARBA" id="ARBA00022763"/>
    </source>
</evidence>
<reference evidence="19" key="1">
    <citation type="submission" date="2009-07" db="EMBL/GenBank/DDBJ databases">
        <title>Complete genome sequence of Rothia mucilaginosa DJ.</title>
        <authorList>
            <person name="Yamane K."/>
            <person name="Nambu T."/>
            <person name="Mashimo C."/>
            <person name="Sugimori C."/>
            <person name="Yamanaka T."/>
            <person name="Leung K."/>
            <person name="Fukushima H."/>
        </authorList>
    </citation>
    <scope>NUCLEOTIDE SEQUENCE [LARGE SCALE GENOMIC DNA]</scope>
    <source>
        <strain evidence="19">DY-18</strain>
    </source>
</reference>
<dbReference type="SUPFAM" id="SSF52980">
    <property type="entry name" value="Restriction endonuclease-like"/>
    <property type="match status" value="1"/>
</dbReference>
<dbReference type="PROSITE" id="PS51198">
    <property type="entry name" value="UVRD_HELICASE_ATP_BIND"/>
    <property type="match status" value="1"/>
</dbReference>
<gene>
    <name evidence="18" type="ordered locus">RMDY18_06410</name>
</gene>
<name>D2NS47_ROTMD</name>
<dbReference type="GO" id="GO:0005524">
    <property type="term" value="F:ATP binding"/>
    <property type="evidence" value="ECO:0007669"/>
    <property type="project" value="UniProtKB-UniRule"/>
</dbReference>
<dbReference type="Proteomes" id="UP000001883">
    <property type="component" value="Chromosome"/>
</dbReference>
<evidence type="ECO:0000259" key="17">
    <source>
        <dbReference type="PROSITE" id="PS51217"/>
    </source>
</evidence>
<keyword evidence="2 14" id="KW-0547">Nucleotide-binding</keyword>
<evidence type="ECO:0000256" key="5">
    <source>
        <dbReference type="ARBA" id="ARBA00022806"/>
    </source>
</evidence>
<dbReference type="EMBL" id="AP011540">
    <property type="protein sequence ID" value="BAI64473.1"/>
    <property type="molecule type" value="Genomic_DNA"/>
</dbReference>
<dbReference type="Gene3D" id="1.10.486.10">
    <property type="entry name" value="PCRA, domain 4"/>
    <property type="match status" value="1"/>
</dbReference>
<dbReference type="Pfam" id="PF13361">
    <property type="entry name" value="UvrD_C"/>
    <property type="match status" value="1"/>
</dbReference>
<dbReference type="PANTHER" id="PTHR11070">
    <property type="entry name" value="UVRD / RECB / PCRA DNA HELICASE FAMILY MEMBER"/>
    <property type="match status" value="1"/>
</dbReference>
<evidence type="ECO:0000256" key="14">
    <source>
        <dbReference type="PROSITE-ProRule" id="PRU00560"/>
    </source>
</evidence>
<dbReference type="CDD" id="cd17932">
    <property type="entry name" value="DEXQc_UvrD"/>
    <property type="match status" value="1"/>
</dbReference>
<feature type="region of interest" description="Disordered" evidence="15">
    <location>
        <begin position="1"/>
        <end position="29"/>
    </location>
</feature>
<evidence type="ECO:0000256" key="13">
    <source>
        <dbReference type="ARBA" id="ARBA00048988"/>
    </source>
</evidence>
<dbReference type="InterPro" id="IPR038726">
    <property type="entry name" value="PDDEXK_AddAB-type"/>
</dbReference>